<dbReference type="AlphaFoldDB" id="A0A9X3N6V2"/>
<accession>A0A9X3N6V2</accession>
<keyword evidence="3" id="KW-1185">Reference proteome</keyword>
<keyword evidence="1" id="KW-0812">Transmembrane</keyword>
<keyword evidence="1" id="KW-0472">Membrane</keyword>
<proteinExistence type="predicted"/>
<sequence>MLRVLTVVGILTTVITGIAKLVSLITGTGFDWADALAAYAYIYITMIAIVGVLDIIDPKYTAFGLPSAEKTPRRTFVAVGFAVWMIAVLILIISIGSTSLNTDRDFIGLPQGTTAAHFIGATAIIGTIHVMIQLVYDHRVHRKSQQTKCLFCRETIHIEATRCKHCQGDLIMYY</sequence>
<gene>
    <name evidence="2" type="ORF">OJ997_03650</name>
</gene>
<evidence type="ECO:0000256" key="1">
    <source>
        <dbReference type="SAM" id="Phobius"/>
    </source>
</evidence>
<keyword evidence="1" id="KW-1133">Transmembrane helix</keyword>
<name>A0A9X3N6V2_9ACTN</name>
<protein>
    <recommendedName>
        <fullName evidence="4">Zinc ribbon domain-containing protein</fullName>
    </recommendedName>
</protein>
<feature type="transmembrane region" description="Helical" evidence="1">
    <location>
        <begin position="35"/>
        <end position="56"/>
    </location>
</feature>
<feature type="transmembrane region" description="Helical" evidence="1">
    <location>
        <begin position="76"/>
        <end position="95"/>
    </location>
</feature>
<dbReference type="Proteomes" id="UP001147653">
    <property type="component" value="Unassembled WGS sequence"/>
</dbReference>
<evidence type="ECO:0008006" key="4">
    <source>
        <dbReference type="Google" id="ProtNLM"/>
    </source>
</evidence>
<dbReference type="RefSeq" id="WP_270023652.1">
    <property type="nucleotide sequence ID" value="NZ_JAPDDP010000004.1"/>
</dbReference>
<evidence type="ECO:0000313" key="2">
    <source>
        <dbReference type="EMBL" id="MDA0179379.1"/>
    </source>
</evidence>
<organism evidence="2 3">
    <name type="scientific">Solirubrobacter phytolaccae</name>
    <dbReference type="NCBI Taxonomy" id="1404360"/>
    <lineage>
        <taxon>Bacteria</taxon>
        <taxon>Bacillati</taxon>
        <taxon>Actinomycetota</taxon>
        <taxon>Thermoleophilia</taxon>
        <taxon>Solirubrobacterales</taxon>
        <taxon>Solirubrobacteraceae</taxon>
        <taxon>Solirubrobacter</taxon>
    </lineage>
</organism>
<dbReference type="EMBL" id="JAPDDP010000004">
    <property type="protein sequence ID" value="MDA0179379.1"/>
    <property type="molecule type" value="Genomic_DNA"/>
</dbReference>
<feature type="transmembrane region" description="Helical" evidence="1">
    <location>
        <begin position="115"/>
        <end position="136"/>
    </location>
</feature>
<comment type="caution">
    <text evidence="2">The sequence shown here is derived from an EMBL/GenBank/DDBJ whole genome shotgun (WGS) entry which is preliminary data.</text>
</comment>
<evidence type="ECO:0000313" key="3">
    <source>
        <dbReference type="Proteomes" id="UP001147653"/>
    </source>
</evidence>
<reference evidence="2" key="1">
    <citation type="submission" date="2022-10" db="EMBL/GenBank/DDBJ databases">
        <title>The WGS of Solirubrobacter phytolaccae KCTC 29190.</title>
        <authorList>
            <person name="Jiang Z."/>
        </authorList>
    </citation>
    <scope>NUCLEOTIDE SEQUENCE</scope>
    <source>
        <strain evidence="2">KCTC 29190</strain>
    </source>
</reference>